<name>X1EA60_9ZZZZ</name>
<dbReference type="EMBL" id="BART01037075">
    <property type="protein sequence ID" value="GAH05548.1"/>
    <property type="molecule type" value="Genomic_DNA"/>
</dbReference>
<keyword evidence="1" id="KW-0812">Transmembrane</keyword>
<accession>X1EA60</accession>
<proteinExistence type="predicted"/>
<gene>
    <name evidence="2" type="ORF">S01H4_62214</name>
</gene>
<organism evidence="2">
    <name type="scientific">marine sediment metagenome</name>
    <dbReference type="NCBI Taxonomy" id="412755"/>
    <lineage>
        <taxon>unclassified sequences</taxon>
        <taxon>metagenomes</taxon>
        <taxon>ecological metagenomes</taxon>
    </lineage>
</organism>
<protein>
    <submittedName>
        <fullName evidence="2">Uncharacterized protein</fullName>
    </submittedName>
</protein>
<evidence type="ECO:0000256" key="1">
    <source>
        <dbReference type="SAM" id="Phobius"/>
    </source>
</evidence>
<feature type="non-terminal residue" evidence="2">
    <location>
        <position position="49"/>
    </location>
</feature>
<dbReference type="AlphaFoldDB" id="X1EA60"/>
<comment type="caution">
    <text evidence="2">The sequence shown here is derived from an EMBL/GenBank/DDBJ whole genome shotgun (WGS) entry which is preliminary data.</text>
</comment>
<sequence>MNVDITPTDGFPHMYDYVNGAVGAGANPLVLIIFTIVIISYYFLFSYLG</sequence>
<keyword evidence="1" id="KW-1133">Transmembrane helix</keyword>
<keyword evidence="1" id="KW-0472">Membrane</keyword>
<evidence type="ECO:0000313" key="2">
    <source>
        <dbReference type="EMBL" id="GAH05548.1"/>
    </source>
</evidence>
<feature type="transmembrane region" description="Helical" evidence="1">
    <location>
        <begin position="20"/>
        <end position="44"/>
    </location>
</feature>
<reference evidence="2" key="1">
    <citation type="journal article" date="2014" name="Front. Microbiol.">
        <title>High frequency of phylogenetically diverse reductive dehalogenase-homologous genes in deep subseafloor sedimentary metagenomes.</title>
        <authorList>
            <person name="Kawai M."/>
            <person name="Futagami T."/>
            <person name="Toyoda A."/>
            <person name="Takaki Y."/>
            <person name="Nishi S."/>
            <person name="Hori S."/>
            <person name="Arai W."/>
            <person name="Tsubouchi T."/>
            <person name="Morono Y."/>
            <person name="Uchiyama I."/>
            <person name="Ito T."/>
            <person name="Fujiyama A."/>
            <person name="Inagaki F."/>
            <person name="Takami H."/>
        </authorList>
    </citation>
    <scope>NUCLEOTIDE SEQUENCE</scope>
    <source>
        <strain evidence="2">Expedition CK06-06</strain>
    </source>
</reference>